<feature type="chain" id="PRO_5042139156" description="Ig-like domain-containing protein" evidence="4">
    <location>
        <begin position="22"/>
        <end position="223"/>
    </location>
</feature>
<sequence length="223" mass="24785">MSPSSVLSSLILPAFWSPVVCSSYTVMEVAVNEAAVLPCGAACRTDARWIRFLPEEATVALCVGGTCGVQRDFQKRFQLLENSTQGNISLLIRSAAYNDIGSYRCSCGGRTSEVKLKVFVPTVVMVREQENITLPCYGDTRRDARDAQWVKEGRRVLLYDRVTGTVTHGRGFDDRFMLSPDGFTDGDLSLHVRLVHKLDEGLYQCTINDESREGEPRAVLLRV</sequence>
<accession>A0AAD8Z2E6</accession>
<feature type="signal peptide" evidence="4">
    <location>
        <begin position="1"/>
        <end position="21"/>
    </location>
</feature>
<dbReference type="Proteomes" id="UP001239994">
    <property type="component" value="Unassembled WGS sequence"/>
</dbReference>
<protein>
    <recommendedName>
        <fullName evidence="5">Ig-like domain-containing protein</fullName>
    </recommendedName>
</protein>
<dbReference type="InterPro" id="IPR036179">
    <property type="entry name" value="Ig-like_dom_sf"/>
</dbReference>
<evidence type="ECO:0000313" key="6">
    <source>
        <dbReference type="EMBL" id="KAK1790283.1"/>
    </source>
</evidence>
<dbReference type="Pfam" id="PF07686">
    <property type="entry name" value="V-set"/>
    <property type="match status" value="2"/>
</dbReference>
<dbReference type="SUPFAM" id="SSF48726">
    <property type="entry name" value="Immunoglobulin"/>
    <property type="match status" value="2"/>
</dbReference>
<dbReference type="GO" id="GO:0016020">
    <property type="term" value="C:membrane"/>
    <property type="evidence" value="ECO:0007669"/>
    <property type="project" value="UniProtKB-SubCell"/>
</dbReference>
<dbReference type="InterPro" id="IPR003599">
    <property type="entry name" value="Ig_sub"/>
</dbReference>
<dbReference type="InterPro" id="IPR013106">
    <property type="entry name" value="Ig_V-set"/>
</dbReference>
<comment type="subcellular location">
    <subcellularLocation>
        <location evidence="1">Membrane</location>
    </subcellularLocation>
</comment>
<dbReference type="SMART" id="SM00409">
    <property type="entry name" value="IG"/>
    <property type="match status" value="2"/>
</dbReference>
<dbReference type="EMBL" id="JAROKS010000021">
    <property type="protein sequence ID" value="KAK1790283.1"/>
    <property type="molecule type" value="Genomic_DNA"/>
</dbReference>
<dbReference type="InterPro" id="IPR007110">
    <property type="entry name" value="Ig-like_dom"/>
</dbReference>
<dbReference type="AlphaFoldDB" id="A0AAD8Z2E6"/>
<evidence type="ECO:0000256" key="2">
    <source>
        <dbReference type="ARBA" id="ARBA00023136"/>
    </source>
</evidence>
<evidence type="ECO:0000256" key="4">
    <source>
        <dbReference type="SAM" id="SignalP"/>
    </source>
</evidence>
<keyword evidence="3" id="KW-0393">Immunoglobulin domain</keyword>
<evidence type="ECO:0000256" key="1">
    <source>
        <dbReference type="ARBA" id="ARBA00004370"/>
    </source>
</evidence>
<organism evidence="6 7">
    <name type="scientific">Electrophorus voltai</name>
    <dbReference type="NCBI Taxonomy" id="2609070"/>
    <lineage>
        <taxon>Eukaryota</taxon>
        <taxon>Metazoa</taxon>
        <taxon>Chordata</taxon>
        <taxon>Craniata</taxon>
        <taxon>Vertebrata</taxon>
        <taxon>Euteleostomi</taxon>
        <taxon>Actinopterygii</taxon>
        <taxon>Neopterygii</taxon>
        <taxon>Teleostei</taxon>
        <taxon>Ostariophysi</taxon>
        <taxon>Gymnotiformes</taxon>
        <taxon>Gymnotoidei</taxon>
        <taxon>Gymnotidae</taxon>
        <taxon>Electrophorus</taxon>
    </lineage>
</organism>
<feature type="domain" description="Ig-like" evidence="5">
    <location>
        <begin position="121"/>
        <end position="222"/>
    </location>
</feature>
<dbReference type="Gene3D" id="2.60.40.10">
    <property type="entry name" value="Immunoglobulins"/>
    <property type="match status" value="2"/>
</dbReference>
<evidence type="ECO:0000313" key="7">
    <source>
        <dbReference type="Proteomes" id="UP001239994"/>
    </source>
</evidence>
<dbReference type="PROSITE" id="PS50835">
    <property type="entry name" value="IG_LIKE"/>
    <property type="match status" value="1"/>
</dbReference>
<evidence type="ECO:0000256" key="3">
    <source>
        <dbReference type="ARBA" id="ARBA00023319"/>
    </source>
</evidence>
<name>A0AAD8Z2E6_9TELE</name>
<feature type="non-terminal residue" evidence="6">
    <location>
        <position position="223"/>
    </location>
</feature>
<comment type="caution">
    <text evidence="6">The sequence shown here is derived from an EMBL/GenBank/DDBJ whole genome shotgun (WGS) entry which is preliminary data.</text>
</comment>
<dbReference type="PANTHER" id="PTHR24100">
    <property type="entry name" value="BUTYROPHILIN"/>
    <property type="match status" value="1"/>
</dbReference>
<reference evidence="6" key="1">
    <citation type="submission" date="2023-03" db="EMBL/GenBank/DDBJ databases">
        <title>Electrophorus voltai genome.</title>
        <authorList>
            <person name="Bian C."/>
        </authorList>
    </citation>
    <scope>NUCLEOTIDE SEQUENCE</scope>
    <source>
        <strain evidence="6">CB-2022</strain>
        <tissue evidence="6">Muscle</tissue>
    </source>
</reference>
<proteinExistence type="predicted"/>
<keyword evidence="4" id="KW-0732">Signal</keyword>
<gene>
    <name evidence="6" type="ORF">P4O66_014199</name>
</gene>
<keyword evidence="2" id="KW-0472">Membrane</keyword>
<keyword evidence="7" id="KW-1185">Reference proteome</keyword>
<evidence type="ECO:0000259" key="5">
    <source>
        <dbReference type="PROSITE" id="PS50835"/>
    </source>
</evidence>
<dbReference type="InterPro" id="IPR013783">
    <property type="entry name" value="Ig-like_fold"/>
</dbReference>
<dbReference type="InterPro" id="IPR050504">
    <property type="entry name" value="IgSF_BTN/MOG"/>
</dbReference>